<dbReference type="EMBL" id="KN833039">
    <property type="protein sequence ID" value="KIM76044.1"/>
    <property type="molecule type" value="Genomic_DNA"/>
</dbReference>
<dbReference type="AlphaFoldDB" id="A0A0C3F7Y4"/>
<evidence type="ECO:0000313" key="9">
    <source>
        <dbReference type="Proteomes" id="UP000054166"/>
    </source>
</evidence>
<evidence type="ECO:0000256" key="3">
    <source>
        <dbReference type="ARBA" id="ARBA00022617"/>
    </source>
</evidence>
<feature type="transmembrane region" description="Helical" evidence="7">
    <location>
        <begin position="287"/>
        <end position="310"/>
    </location>
</feature>
<comment type="similarity">
    <text evidence="2">Belongs to the cytochrome P450 family.</text>
</comment>
<evidence type="ECO:0000313" key="8">
    <source>
        <dbReference type="EMBL" id="KIM76044.1"/>
    </source>
</evidence>
<organism evidence="8 9">
    <name type="scientific">Piloderma croceum (strain F 1598)</name>
    <dbReference type="NCBI Taxonomy" id="765440"/>
    <lineage>
        <taxon>Eukaryota</taxon>
        <taxon>Fungi</taxon>
        <taxon>Dikarya</taxon>
        <taxon>Basidiomycota</taxon>
        <taxon>Agaricomycotina</taxon>
        <taxon>Agaricomycetes</taxon>
        <taxon>Agaricomycetidae</taxon>
        <taxon>Atheliales</taxon>
        <taxon>Atheliaceae</taxon>
        <taxon>Piloderma</taxon>
    </lineage>
</organism>
<dbReference type="PANTHER" id="PTHR24304">
    <property type="entry name" value="CYTOCHROME P450 FAMILY 7"/>
    <property type="match status" value="1"/>
</dbReference>
<evidence type="ECO:0000256" key="7">
    <source>
        <dbReference type="SAM" id="Phobius"/>
    </source>
</evidence>
<feature type="transmembrane region" description="Helical" evidence="7">
    <location>
        <begin position="21"/>
        <end position="39"/>
    </location>
</feature>
<keyword evidence="7" id="KW-0472">Membrane</keyword>
<dbReference type="GO" id="GO:0004497">
    <property type="term" value="F:monooxygenase activity"/>
    <property type="evidence" value="ECO:0007669"/>
    <property type="project" value="InterPro"/>
</dbReference>
<dbReference type="GO" id="GO:0005506">
    <property type="term" value="F:iron ion binding"/>
    <property type="evidence" value="ECO:0007669"/>
    <property type="project" value="InterPro"/>
</dbReference>
<keyword evidence="3 6" id="KW-0349">Heme</keyword>
<keyword evidence="4 6" id="KW-0479">Metal-binding</keyword>
<reference evidence="8 9" key="1">
    <citation type="submission" date="2014-04" db="EMBL/GenBank/DDBJ databases">
        <authorList>
            <consortium name="DOE Joint Genome Institute"/>
            <person name="Kuo A."/>
            <person name="Tarkka M."/>
            <person name="Buscot F."/>
            <person name="Kohler A."/>
            <person name="Nagy L.G."/>
            <person name="Floudas D."/>
            <person name="Copeland A."/>
            <person name="Barry K.W."/>
            <person name="Cichocki N."/>
            <person name="Veneault-Fourrey C."/>
            <person name="LaButti K."/>
            <person name="Lindquist E.A."/>
            <person name="Lipzen A."/>
            <person name="Lundell T."/>
            <person name="Morin E."/>
            <person name="Murat C."/>
            <person name="Sun H."/>
            <person name="Tunlid A."/>
            <person name="Henrissat B."/>
            <person name="Grigoriev I.V."/>
            <person name="Hibbett D.S."/>
            <person name="Martin F."/>
            <person name="Nordberg H.P."/>
            <person name="Cantor M.N."/>
            <person name="Hua S.X."/>
        </authorList>
    </citation>
    <scope>NUCLEOTIDE SEQUENCE [LARGE SCALE GENOMIC DNA]</scope>
    <source>
        <strain evidence="8 9">F 1598</strain>
    </source>
</reference>
<keyword evidence="5 6" id="KW-0408">Iron</keyword>
<comment type="cofactor">
    <cofactor evidence="1 6">
        <name>heme</name>
        <dbReference type="ChEBI" id="CHEBI:30413"/>
    </cofactor>
</comment>
<dbReference type="Pfam" id="PF00067">
    <property type="entry name" value="p450"/>
    <property type="match status" value="1"/>
</dbReference>
<keyword evidence="9" id="KW-1185">Reference proteome</keyword>
<dbReference type="InterPro" id="IPR050529">
    <property type="entry name" value="CYP450_sterol_14alpha_dmase"/>
</dbReference>
<feature type="binding site" description="axial binding residue" evidence="6">
    <location>
        <position position="446"/>
    </location>
    <ligand>
        <name>heme</name>
        <dbReference type="ChEBI" id="CHEBI:30413"/>
    </ligand>
    <ligandPart>
        <name>Fe</name>
        <dbReference type="ChEBI" id="CHEBI:18248"/>
    </ligandPart>
</feature>
<dbReference type="OrthoDB" id="1055148at2759"/>
<evidence type="ECO:0000256" key="1">
    <source>
        <dbReference type="ARBA" id="ARBA00001971"/>
    </source>
</evidence>
<dbReference type="STRING" id="765440.A0A0C3F7Y4"/>
<dbReference type="Gene3D" id="1.10.630.10">
    <property type="entry name" value="Cytochrome P450"/>
    <property type="match status" value="1"/>
</dbReference>
<reference evidence="9" key="2">
    <citation type="submission" date="2015-01" db="EMBL/GenBank/DDBJ databases">
        <title>Evolutionary Origins and Diversification of the Mycorrhizal Mutualists.</title>
        <authorList>
            <consortium name="DOE Joint Genome Institute"/>
            <consortium name="Mycorrhizal Genomics Consortium"/>
            <person name="Kohler A."/>
            <person name="Kuo A."/>
            <person name="Nagy L.G."/>
            <person name="Floudas D."/>
            <person name="Copeland A."/>
            <person name="Barry K.W."/>
            <person name="Cichocki N."/>
            <person name="Veneault-Fourrey C."/>
            <person name="LaButti K."/>
            <person name="Lindquist E.A."/>
            <person name="Lipzen A."/>
            <person name="Lundell T."/>
            <person name="Morin E."/>
            <person name="Murat C."/>
            <person name="Riley R."/>
            <person name="Ohm R."/>
            <person name="Sun H."/>
            <person name="Tunlid A."/>
            <person name="Henrissat B."/>
            <person name="Grigoriev I.V."/>
            <person name="Hibbett D.S."/>
            <person name="Martin F."/>
        </authorList>
    </citation>
    <scope>NUCLEOTIDE SEQUENCE [LARGE SCALE GENOMIC DNA]</scope>
    <source>
        <strain evidence="9">F 1598</strain>
    </source>
</reference>
<dbReference type="GO" id="GO:0020037">
    <property type="term" value="F:heme binding"/>
    <property type="evidence" value="ECO:0007669"/>
    <property type="project" value="InterPro"/>
</dbReference>
<evidence type="ECO:0000256" key="6">
    <source>
        <dbReference type="PIRSR" id="PIRSR602403-1"/>
    </source>
</evidence>
<keyword evidence="7" id="KW-1133">Transmembrane helix</keyword>
<dbReference type="InterPro" id="IPR002403">
    <property type="entry name" value="Cyt_P450_E_grp-IV"/>
</dbReference>
<dbReference type="PANTHER" id="PTHR24304:SF2">
    <property type="entry name" value="24-HYDROXYCHOLESTEROL 7-ALPHA-HYDROXYLASE"/>
    <property type="match status" value="1"/>
</dbReference>
<dbReference type="PRINTS" id="PR00465">
    <property type="entry name" value="EP450IV"/>
</dbReference>
<dbReference type="InParanoid" id="A0A0C3F7Y4"/>
<dbReference type="GO" id="GO:0016705">
    <property type="term" value="F:oxidoreductase activity, acting on paired donors, with incorporation or reduction of molecular oxygen"/>
    <property type="evidence" value="ECO:0007669"/>
    <property type="project" value="InterPro"/>
</dbReference>
<keyword evidence="7" id="KW-0812">Transmembrane</keyword>
<name>A0A0C3F7Y4_PILCF</name>
<dbReference type="InterPro" id="IPR036396">
    <property type="entry name" value="Cyt_P450_sf"/>
</dbReference>
<dbReference type="CDD" id="cd00302">
    <property type="entry name" value="cytochrome_P450"/>
    <property type="match status" value="1"/>
</dbReference>
<dbReference type="InterPro" id="IPR001128">
    <property type="entry name" value="Cyt_P450"/>
</dbReference>
<evidence type="ECO:0000256" key="2">
    <source>
        <dbReference type="ARBA" id="ARBA00010617"/>
    </source>
</evidence>
<sequence>MLNALRSKAMCLESQLPGIPLLIFLAAVYSLLRILKLYFPPPGNYPKRIPQLRGFSIINAVSFLNKRYSFLQLNQEMIGQDLYMFKAFQQKAVVLSGEQGRRAFFGEKGLHFELGQQSQNGPVPGGDVIRKLDEMDIQLVSIMNKQLLKIFHKDRLANAIPILVHNINRHMEAWGTAGKMDPFKDIYSIVVQMAICLSTCEELASNLRTVQHLGNLYLQQVTSITPMTLLFPWFPCSAKKQKERSAKGLYNILSHYVDLRREAKTPNLNPFDVLIADSDTNTAIVRFALFVMIVGVFNTTMISCWALIYLGGNNEWRNKVVAEVQNLIATYSNASRSKPIYQCFSTILLSAWEENMPIADVVIRETICLIKNGPALRYNLADNFQIGGNMIDKDTFVLYRREDVHLNVMCYSDPLTFDLSQFCAPREEDKQGNLLFLGWGASHHICTGTKTAKLKIKMLLALMLSSYEYQLVDGSSKPLKEPPQPNRDDTYESRRICEPCFFQYRNV</sequence>
<evidence type="ECO:0008006" key="10">
    <source>
        <dbReference type="Google" id="ProtNLM"/>
    </source>
</evidence>
<proteinExistence type="inferred from homology"/>
<dbReference type="Proteomes" id="UP000054166">
    <property type="component" value="Unassembled WGS sequence"/>
</dbReference>
<protein>
    <recommendedName>
        <fullName evidence="10">Cytochrome P450</fullName>
    </recommendedName>
</protein>
<accession>A0A0C3F7Y4</accession>
<dbReference type="HOGENOM" id="CLU_033574_2_0_1"/>
<evidence type="ECO:0000256" key="4">
    <source>
        <dbReference type="ARBA" id="ARBA00022723"/>
    </source>
</evidence>
<dbReference type="SUPFAM" id="SSF48264">
    <property type="entry name" value="Cytochrome P450"/>
    <property type="match status" value="1"/>
</dbReference>
<evidence type="ECO:0000256" key="5">
    <source>
        <dbReference type="ARBA" id="ARBA00023004"/>
    </source>
</evidence>
<gene>
    <name evidence="8" type="ORF">PILCRDRAFT_91791</name>
</gene>